<sequence length="629" mass="70870">MYGDDHNASWDTMPEVDGLNINERDDVLVVGIDFGTTFSGVAYATRSELQDNHISLVTEWPACGNEEGKAPTELFYEHGDISWGYDVPGDADPVRWFKLLLLKNEDVQEEVRSSEFYLRAKEKLRIEGRRPVELVADYLRLLWEHTQQMIEKSRGPGSLDSLRFHIVITVPAIWKGYARQSMEEAAQLAGLLAPRPIGKTRLSFVLEPEAAGMATLVEPENKRLAQPGDVWLICDAGGGTVDLISYEISSTNPITMKEAVEGTGGLCGGVLIDDAFQGLCRKRLGRRWTLLSANGIKEILTDKWERGYKRQFYPKDDPDQEYPVPIPAEAFDKTGSDDMSQPPYIKKGRIHFRESDIATAYTESFSRIDALVDEQIQRVQQTNRKVKGIILVGGLGSSPYLYRHLKERHAKAGTLVLQSAGMKPRTAICRGAVYKGFLEDQLMGAESDDADWETMKIARINASAPIRVTSTISRYSLGTPYYKMFDPAKDDKNDPYYDWESDEGDYVIRHQIAWYIIKGDDVSTIDPVRHRWNVKLPKDTKGKLATDLVQCDSSHPPDRRDDTVKNLCELKCTLVDKSALKNFTTADGKKRLKSLDFDLEMVPSGASMDFVFYVNDRKQGSSNVTTEYE</sequence>
<dbReference type="CDD" id="cd10170">
    <property type="entry name" value="ASKHA_NBD_HSP70"/>
    <property type="match status" value="1"/>
</dbReference>
<name>A0A7R7XHH1_9EURO</name>
<dbReference type="SUPFAM" id="SSF53067">
    <property type="entry name" value="Actin-like ATPase domain"/>
    <property type="match status" value="2"/>
</dbReference>
<dbReference type="OrthoDB" id="2963168at2759"/>
<proteinExistence type="predicted"/>
<reference evidence="1" key="2">
    <citation type="submission" date="2021-02" db="EMBL/GenBank/DDBJ databases">
        <title>Aspergillus puulaauensis MK2 genome sequence.</title>
        <authorList>
            <person name="Futagami T."/>
            <person name="Mori K."/>
            <person name="Kadooka C."/>
            <person name="Tanaka T."/>
        </authorList>
    </citation>
    <scope>NUCLEOTIDE SEQUENCE</scope>
    <source>
        <strain evidence="1">MK2</strain>
    </source>
</reference>
<dbReference type="PANTHER" id="PTHR14187">
    <property type="entry name" value="ALPHA KINASE/ELONGATION FACTOR 2 KINASE"/>
    <property type="match status" value="1"/>
</dbReference>
<gene>
    <name evidence="1" type="ORF">APUU_21958S</name>
</gene>
<dbReference type="GeneID" id="64971531"/>
<dbReference type="RefSeq" id="XP_041553720.1">
    <property type="nucleotide sequence ID" value="XM_041700768.1"/>
</dbReference>
<dbReference type="Gene3D" id="3.30.420.40">
    <property type="match status" value="1"/>
</dbReference>
<keyword evidence="2" id="KW-1185">Reference proteome</keyword>
<evidence type="ECO:0000313" key="2">
    <source>
        <dbReference type="Proteomes" id="UP000654913"/>
    </source>
</evidence>
<dbReference type="PANTHER" id="PTHR14187:SF5">
    <property type="entry name" value="HEAT SHOCK 70 KDA PROTEIN 12A"/>
    <property type="match status" value="1"/>
</dbReference>
<evidence type="ECO:0000313" key="1">
    <source>
        <dbReference type="EMBL" id="BCS21526.1"/>
    </source>
</evidence>
<dbReference type="AlphaFoldDB" id="A0A7R7XHH1"/>
<dbReference type="PRINTS" id="PR00301">
    <property type="entry name" value="HEATSHOCK70"/>
</dbReference>
<protein>
    <recommendedName>
        <fullName evidence="3">Actin-like ATPase domain-containing protein</fullName>
    </recommendedName>
</protein>
<dbReference type="KEGG" id="apuu:APUU_21958S"/>
<reference evidence="1" key="1">
    <citation type="submission" date="2021-01" db="EMBL/GenBank/DDBJ databases">
        <authorList>
            <consortium name="Aspergillus puulaauensis MK2 genome sequencing consortium"/>
            <person name="Kazuki M."/>
            <person name="Futagami T."/>
        </authorList>
    </citation>
    <scope>NUCLEOTIDE SEQUENCE</scope>
    <source>
        <strain evidence="1">MK2</strain>
    </source>
</reference>
<organism evidence="1 2">
    <name type="scientific">Aspergillus puulaauensis</name>
    <dbReference type="NCBI Taxonomy" id="1220207"/>
    <lineage>
        <taxon>Eukaryota</taxon>
        <taxon>Fungi</taxon>
        <taxon>Dikarya</taxon>
        <taxon>Ascomycota</taxon>
        <taxon>Pezizomycotina</taxon>
        <taxon>Eurotiomycetes</taxon>
        <taxon>Eurotiomycetidae</taxon>
        <taxon>Eurotiales</taxon>
        <taxon>Aspergillaceae</taxon>
        <taxon>Aspergillus</taxon>
    </lineage>
</organism>
<evidence type="ECO:0008006" key="3">
    <source>
        <dbReference type="Google" id="ProtNLM"/>
    </source>
</evidence>
<dbReference type="EMBL" id="AP024444">
    <property type="protein sequence ID" value="BCS21526.1"/>
    <property type="molecule type" value="Genomic_DNA"/>
</dbReference>
<dbReference type="Proteomes" id="UP000654913">
    <property type="component" value="Chromosome 2"/>
</dbReference>
<dbReference type="InterPro" id="IPR043129">
    <property type="entry name" value="ATPase_NBD"/>
</dbReference>
<accession>A0A7R7XHH1</accession>